<reference evidence="3 4" key="1">
    <citation type="submission" date="2016-06" db="EMBL/GenBank/DDBJ databases">
        <authorList>
            <person name="Kjaerup R.B."/>
            <person name="Dalgaard T.S."/>
            <person name="Juul-Madsen H.R."/>
        </authorList>
    </citation>
    <scope>NUCLEOTIDE SEQUENCE [LARGE SCALE GENOMIC DNA]</scope>
    <source>
        <strain evidence="3 4">1276495.2</strain>
    </source>
</reference>
<keyword evidence="1 3" id="KW-0315">Glutamine amidotransferase</keyword>
<keyword evidence="3" id="KW-0808">Transferase</keyword>
<dbReference type="InterPro" id="IPR026869">
    <property type="entry name" value="EgtC-like"/>
</dbReference>
<dbReference type="PROSITE" id="PS51278">
    <property type="entry name" value="GATASE_TYPE_2"/>
    <property type="match status" value="1"/>
</dbReference>
<organism evidence="3 4">
    <name type="scientific">Mycobacterium asiaticum</name>
    <dbReference type="NCBI Taxonomy" id="1790"/>
    <lineage>
        <taxon>Bacteria</taxon>
        <taxon>Bacillati</taxon>
        <taxon>Actinomycetota</taxon>
        <taxon>Actinomycetes</taxon>
        <taxon>Mycobacteriales</taxon>
        <taxon>Mycobacteriaceae</taxon>
        <taxon>Mycobacterium</taxon>
    </lineage>
</organism>
<dbReference type="PANTHER" id="PTHR42824:SF1">
    <property type="entry name" value="GLUTAMINE AMIDOTRANSFERASE YAFJ-RELATED"/>
    <property type="match status" value="1"/>
</dbReference>
<accession>A0A1A3KWX4</accession>
<dbReference type="PANTHER" id="PTHR42824">
    <property type="entry name" value="GLUTAMINE AMIDOTRANSFERASE"/>
    <property type="match status" value="1"/>
</dbReference>
<dbReference type="EMBL" id="LZLM01000026">
    <property type="protein sequence ID" value="OBJ88934.1"/>
    <property type="molecule type" value="Genomic_DNA"/>
</dbReference>
<dbReference type="Pfam" id="PF13230">
    <property type="entry name" value="GATase_4"/>
    <property type="match status" value="1"/>
</dbReference>
<sequence>MCRLFGLHAGTEVVAATFWLLDAPDSLTQQSRKNPDGTGLGVFDERGRPQLYKEPIAAWQDAKFSTEAHELTGTTFIAHVRYATTGSLDARNTHPFLQDGRIFAHNGMIEGLDIVDERLRELGTSDLVLGQTDSERVFALITAGIRAQNGDVSAGLVDAIEWLADNVPVYALNILLCMGTQMWALRYPQTHQLFMLDRRHDGDPGFDLSTSRIHAQSELLTERSSVVFATEPMDDDPRWCLLDPGELVYVDATLNISRSVALADPPRTLIRRDDLSQPVFRAQHAMPGTRHLP</sequence>
<dbReference type="InterPro" id="IPR017932">
    <property type="entry name" value="GATase_2_dom"/>
</dbReference>
<dbReference type="InterPro" id="IPR029055">
    <property type="entry name" value="Ntn_hydrolases_N"/>
</dbReference>
<evidence type="ECO:0000313" key="4">
    <source>
        <dbReference type="Proteomes" id="UP000093925"/>
    </source>
</evidence>
<dbReference type="Gene3D" id="3.60.20.10">
    <property type="entry name" value="Glutamine Phosphoribosylpyrophosphate, subunit 1, domain 1"/>
    <property type="match status" value="1"/>
</dbReference>
<dbReference type="CDD" id="cd01908">
    <property type="entry name" value="YafJ"/>
    <property type="match status" value="1"/>
</dbReference>
<gene>
    <name evidence="3" type="ORF">A5640_03695</name>
</gene>
<evidence type="ECO:0000259" key="2">
    <source>
        <dbReference type="PROSITE" id="PS51278"/>
    </source>
</evidence>
<dbReference type="Proteomes" id="UP000093925">
    <property type="component" value="Unassembled WGS sequence"/>
</dbReference>
<feature type="domain" description="Glutamine amidotransferase type-2" evidence="2">
    <location>
        <begin position="2"/>
        <end position="253"/>
    </location>
</feature>
<dbReference type="AlphaFoldDB" id="A0A1A3KWX4"/>
<evidence type="ECO:0000256" key="1">
    <source>
        <dbReference type="ARBA" id="ARBA00022962"/>
    </source>
</evidence>
<dbReference type="GO" id="GO:0016740">
    <property type="term" value="F:transferase activity"/>
    <property type="evidence" value="ECO:0007669"/>
    <property type="project" value="UniProtKB-KW"/>
</dbReference>
<comment type="caution">
    <text evidence="3">The sequence shown here is derived from an EMBL/GenBank/DDBJ whole genome shotgun (WGS) entry which is preliminary data.</text>
</comment>
<proteinExistence type="predicted"/>
<protein>
    <submittedName>
        <fullName evidence="3">Class II glutamine amidotransferase</fullName>
    </submittedName>
</protein>
<dbReference type="SUPFAM" id="SSF56235">
    <property type="entry name" value="N-terminal nucleophile aminohydrolases (Ntn hydrolases)"/>
    <property type="match status" value="1"/>
</dbReference>
<name>A0A1A3KWX4_MYCAS</name>
<evidence type="ECO:0000313" key="3">
    <source>
        <dbReference type="EMBL" id="OBJ88934.1"/>
    </source>
</evidence>
<dbReference type="RefSeq" id="WP_065138751.1">
    <property type="nucleotide sequence ID" value="NZ_LZLF01000140.1"/>
</dbReference>